<proteinExistence type="predicted"/>
<dbReference type="InterPro" id="IPR013785">
    <property type="entry name" value="Aldolase_TIM"/>
</dbReference>
<dbReference type="InterPro" id="IPR016431">
    <property type="entry name" value="Pyrv-formate_lyase-activ_prd"/>
</dbReference>
<dbReference type="PANTHER" id="PTHR30352:SF5">
    <property type="entry name" value="PYRUVATE FORMATE-LYASE 1-ACTIVATING ENZYME"/>
    <property type="match status" value="1"/>
</dbReference>
<dbReference type="PANTHER" id="PTHR30352">
    <property type="entry name" value="PYRUVATE FORMATE-LYASE-ACTIVATING ENZYME"/>
    <property type="match status" value="1"/>
</dbReference>
<evidence type="ECO:0000256" key="6">
    <source>
        <dbReference type="PIRSR" id="PIRSR004869-50"/>
    </source>
</evidence>
<dbReference type="PIRSF" id="PIRSF004869">
    <property type="entry name" value="PflX_prd"/>
    <property type="match status" value="1"/>
</dbReference>
<dbReference type="PROSITE" id="PS51918">
    <property type="entry name" value="RADICAL_SAM"/>
    <property type="match status" value="1"/>
</dbReference>
<keyword evidence="5 6" id="KW-0411">Iron-sulfur</keyword>
<comment type="cofactor">
    <cofactor evidence="6">
        <name>[4Fe-4S] cluster</name>
        <dbReference type="ChEBI" id="CHEBI:49883"/>
    </cofactor>
    <text evidence="6">Binds 1 [4Fe-4S] cluster. The cluster is coordinated with 3 cysteines and an exchangeable S-adenosyl-L-methionine.</text>
</comment>
<feature type="domain" description="Radical SAM core" evidence="7">
    <location>
        <begin position="67"/>
        <end position="285"/>
    </location>
</feature>
<dbReference type="EMBL" id="CAAHFG010000004">
    <property type="protein sequence ID" value="VGO16966.1"/>
    <property type="molecule type" value="Genomic_DNA"/>
</dbReference>
<evidence type="ECO:0000259" key="7">
    <source>
        <dbReference type="PROSITE" id="PS51918"/>
    </source>
</evidence>
<keyword evidence="4 6" id="KW-0408">Iron</keyword>
<name>A0A6C2UCL0_PONDE</name>
<dbReference type="Pfam" id="PF04055">
    <property type="entry name" value="Radical_SAM"/>
    <property type="match status" value="1"/>
</dbReference>
<dbReference type="InterPro" id="IPR034457">
    <property type="entry name" value="Organic_radical-activating"/>
</dbReference>
<protein>
    <recommendedName>
        <fullName evidence="7">Radical SAM core domain-containing protein</fullName>
    </recommendedName>
</protein>
<dbReference type="InterPro" id="IPR058240">
    <property type="entry name" value="rSAM_sf"/>
</dbReference>
<dbReference type="Gene3D" id="3.20.20.70">
    <property type="entry name" value="Aldolase class I"/>
    <property type="match status" value="1"/>
</dbReference>
<accession>A0A6C2UCL0</accession>
<organism evidence="8 9">
    <name type="scientific">Pontiella desulfatans</name>
    <dbReference type="NCBI Taxonomy" id="2750659"/>
    <lineage>
        <taxon>Bacteria</taxon>
        <taxon>Pseudomonadati</taxon>
        <taxon>Kiritimatiellota</taxon>
        <taxon>Kiritimatiellia</taxon>
        <taxon>Kiritimatiellales</taxon>
        <taxon>Pontiellaceae</taxon>
        <taxon>Pontiella</taxon>
    </lineage>
</organism>
<keyword evidence="2 6" id="KW-0949">S-adenosyl-L-methionine</keyword>
<dbReference type="NCBIfam" id="TIGR04337">
    <property type="entry name" value="AmmeMemoSam_rS"/>
    <property type="match status" value="1"/>
</dbReference>
<keyword evidence="9" id="KW-1185">Reference proteome</keyword>
<evidence type="ECO:0000313" key="9">
    <source>
        <dbReference type="Proteomes" id="UP000366872"/>
    </source>
</evidence>
<feature type="binding site" evidence="6">
    <location>
        <position position="82"/>
    </location>
    <ligand>
        <name>[4Fe-4S] cluster</name>
        <dbReference type="ChEBI" id="CHEBI:49883"/>
        <note>4Fe-4S-S-AdoMet</note>
    </ligand>
</feature>
<reference evidence="8 9" key="1">
    <citation type="submission" date="2019-04" db="EMBL/GenBank/DDBJ databases">
        <authorList>
            <person name="Van Vliet M D."/>
        </authorList>
    </citation>
    <scope>NUCLEOTIDE SEQUENCE [LARGE SCALE GENOMIC DNA]</scope>
    <source>
        <strain evidence="8 9">F1</strain>
    </source>
</reference>
<dbReference type="GO" id="GO:0003824">
    <property type="term" value="F:catalytic activity"/>
    <property type="evidence" value="ECO:0007669"/>
    <property type="project" value="InterPro"/>
</dbReference>
<evidence type="ECO:0000256" key="3">
    <source>
        <dbReference type="ARBA" id="ARBA00022723"/>
    </source>
</evidence>
<evidence type="ECO:0000256" key="4">
    <source>
        <dbReference type="ARBA" id="ARBA00023004"/>
    </source>
</evidence>
<evidence type="ECO:0000256" key="5">
    <source>
        <dbReference type="ARBA" id="ARBA00023014"/>
    </source>
</evidence>
<dbReference type="InterPro" id="IPR027596">
    <property type="entry name" value="AmmeMemoSam_rS"/>
</dbReference>
<feature type="binding site" evidence="6">
    <location>
        <position position="89"/>
    </location>
    <ligand>
        <name>[4Fe-4S] cluster</name>
        <dbReference type="ChEBI" id="CHEBI:49883"/>
        <note>4Fe-4S-S-AdoMet</note>
    </ligand>
</feature>
<dbReference type="SUPFAM" id="SSF102114">
    <property type="entry name" value="Radical SAM enzymes"/>
    <property type="match status" value="1"/>
</dbReference>
<dbReference type="Proteomes" id="UP000366872">
    <property type="component" value="Unassembled WGS sequence"/>
</dbReference>
<dbReference type="AlphaFoldDB" id="A0A6C2UCL0"/>
<evidence type="ECO:0000313" key="8">
    <source>
        <dbReference type="EMBL" id="VGO16966.1"/>
    </source>
</evidence>
<keyword evidence="1" id="KW-0004">4Fe-4S</keyword>
<dbReference type="InterPro" id="IPR007197">
    <property type="entry name" value="rSAM"/>
</dbReference>
<dbReference type="GO" id="GO:0051539">
    <property type="term" value="F:4 iron, 4 sulfur cluster binding"/>
    <property type="evidence" value="ECO:0007669"/>
    <property type="project" value="UniProtKB-KW"/>
</dbReference>
<sequence>MPCFQPVERMKTAKIRCGICPKGCELEHGETGDCQVRTNIDGLISSVTYSRPCSMNIDPVEKKPLYHFLPGSPILSIGTAGCNLHCKQCQNWQISQSNPTSPNTTSPGEIVKLAVHKVCPSIAYTYAEPLVSYEYTLDCCKEAADAGIKNVLVTAAYINPDPLRKLCGYIDAANVDLKSFSNRFYEEICDARLKPVLNALKIMQDSGVFLEITNLLIPTLNDSEEETKQLCAWIAENLGIETPLHFSRFFPQNQLRHLPPTPMETIIRAREIALGTGLQFVYVGNMHDGEGESTRCPGCGVCLIERYGYRIVKNGLVNGECPDCKTGIHGVW</sequence>
<keyword evidence="3 6" id="KW-0479">Metal-binding</keyword>
<dbReference type="GO" id="GO:0046872">
    <property type="term" value="F:metal ion binding"/>
    <property type="evidence" value="ECO:0007669"/>
    <property type="project" value="UniProtKB-KW"/>
</dbReference>
<dbReference type="CDD" id="cd01335">
    <property type="entry name" value="Radical_SAM"/>
    <property type="match status" value="1"/>
</dbReference>
<feature type="binding site" evidence="6">
    <location>
        <position position="86"/>
    </location>
    <ligand>
        <name>[4Fe-4S] cluster</name>
        <dbReference type="ChEBI" id="CHEBI:49883"/>
        <note>4Fe-4S-S-AdoMet</note>
    </ligand>
</feature>
<dbReference type="SFLD" id="SFLDG01101">
    <property type="entry name" value="Uncharacterised_Radical_SAM_Su"/>
    <property type="match status" value="1"/>
</dbReference>
<gene>
    <name evidence="8" type="ORF">PDESU_05559</name>
</gene>
<dbReference type="SFLD" id="SFLDS00029">
    <property type="entry name" value="Radical_SAM"/>
    <property type="match status" value="1"/>
</dbReference>
<evidence type="ECO:0000256" key="1">
    <source>
        <dbReference type="ARBA" id="ARBA00022485"/>
    </source>
</evidence>
<evidence type="ECO:0000256" key="2">
    <source>
        <dbReference type="ARBA" id="ARBA00022691"/>
    </source>
</evidence>